<evidence type="ECO:0000256" key="5">
    <source>
        <dbReference type="ARBA" id="ARBA00022989"/>
    </source>
</evidence>
<keyword evidence="4 9" id="KW-0812">Transmembrane</keyword>
<evidence type="ECO:0000256" key="4">
    <source>
        <dbReference type="ARBA" id="ARBA00022692"/>
    </source>
</evidence>
<evidence type="ECO:0000256" key="3">
    <source>
        <dbReference type="ARBA" id="ARBA00022502"/>
    </source>
</evidence>
<dbReference type="RefSeq" id="XP_016758191.1">
    <property type="nucleotide sequence ID" value="XM_016906615.1"/>
</dbReference>
<dbReference type="PANTHER" id="PTHR12892">
    <property type="entry name" value="FGF RECEPTOR ACTIVATING PROTEIN 1"/>
    <property type="match status" value="1"/>
</dbReference>
<evidence type="ECO:0000256" key="9">
    <source>
        <dbReference type="SAM" id="Phobius"/>
    </source>
</evidence>
<comment type="subcellular location">
    <subcellularLocation>
        <location evidence="1">Golgi apparatus membrane</location>
        <topology evidence="1">Multi-pass membrane protein</topology>
    </subcellularLocation>
</comment>
<feature type="transmembrane region" description="Helical" evidence="9">
    <location>
        <begin position="164"/>
        <end position="191"/>
    </location>
</feature>
<evidence type="ECO:0000256" key="2">
    <source>
        <dbReference type="ARBA" id="ARBA00007414"/>
    </source>
</evidence>
<evidence type="ECO:0000256" key="6">
    <source>
        <dbReference type="ARBA" id="ARBA00023034"/>
    </source>
</evidence>
<dbReference type="AlphaFoldDB" id="M3BTU3"/>
<protein>
    <recommendedName>
        <fullName evidence="10">CWH43-like N-terminal domain-containing protein</fullName>
    </recommendedName>
</protein>
<gene>
    <name evidence="11" type="ORF">SEPMUDRAFT_151128</name>
</gene>
<keyword evidence="5 9" id="KW-1133">Transmembrane helix</keyword>
<keyword evidence="12" id="KW-1185">Reference proteome</keyword>
<proteinExistence type="inferred from homology"/>
<dbReference type="eggNOG" id="ENOG502RZQS">
    <property type="taxonomic scope" value="Eukaryota"/>
</dbReference>
<evidence type="ECO:0000256" key="7">
    <source>
        <dbReference type="ARBA" id="ARBA00023136"/>
    </source>
</evidence>
<dbReference type="InterPro" id="IPR019402">
    <property type="entry name" value="CWH43_N"/>
</dbReference>
<accession>M3BTU3</accession>
<dbReference type="OrthoDB" id="10032492at2759"/>
<keyword evidence="6" id="KW-0333">Golgi apparatus</keyword>
<dbReference type="GO" id="GO:0006506">
    <property type="term" value="P:GPI anchor biosynthetic process"/>
    <property type="evidence" value="ECO:0007669"/>
    <property type="project" value="UniProtKB-KW"/>
</dbReference>
<feature type="region of interest" description="Disordered" evidence="8">
    <location>
        <begin position="274"/>
        <end position="301"/>
    </location>
</feature>
<organism evidence="11 12">
    <name type="scientific">Sphaerulina musiva (strain SO2202)</name>
    <name type="common">Poplar stem canker fungus</name>
    <name type="synonym">Septoria musiva</name>
    <dbReference type="NCBI Taxonomy" id="692275"/>
    <lineage>
        <taxon>Eukaryota</taxon>
        <taxon>Fungi</taxon>
        <taxon>Dikarya</taxon>
        <taxon>Ascomycota</taxon>
        <taxon>Pezizomycotina</taxon>
        <taxon>Dothideomycetes</taxon>
        <taxon>Dothideomycetidae</taxon>
        <taxon>Mycosphaerellales</taxon>
        <taxon>Mycosphaerellaceae</taxon>
        <taxon>Sphaerulina</taxon>
    </lineage>
</organism>
<feature type="transmembrane region" description="Helical" evidence="9">
    <location>
        <begin position="99"/>
        <end position="121"/>
    </location>
</feature>
<evidence type="ECO:0000313" key="11">
    <source>
        <dbReference type="EMBL" id="EMF10070.1"/>
    </source>
</evidence>
<feature type="transmembrane region" description="Helical" evidence="9">
    <location>
        <begin position="133"/>
        <end position="152"/>
    </location>
</feature>
<keyword evidence="3" id="KW-0337">GPI-anchor biosynthesis</keyword>
<evidence type="ECO:0000313" key="12">
    <source>
        <dbReference type="Proteomes" id="UP000016931"/>
    </source>
</evidence>
<dbReference type="Proteomes" id="UP000016931">
    <property type="component" value="Unassembled WGS sequence"/>
</dbReference>
<dbReference type="HOGENOM" id="CLU_050573_0_0_1"/>
<feature type="compositionally biased region" description="Polar residues" evidence="8">
    <location>
        <begin position="291"/>
        <end position="301"/>
    </location>
</feature>
<dbReference type="GeneID" id="27903752"/>
<evidence type="ECO:0000259" key="10">
    <source>
        <dbReference type="Pfam" id="PF10277"/>
    </source>
</evidence>
<dbReference type="EMBL" id="KB456268">
    <property type="protein sequence ID" value="EMF10070.1"/>
    <property type="molecule type" value="Genomic_DNA"/>
</dbReference>
<feature type="transmembrane region" description="Helical" evidence="9">
    <location>
        <begin position="61"/>
        <end position="78"/>
    </location>
</feature>
<evidence type="ECO:0000256" key="1">
    <source>
        <dbReference type="ARBA" id="ARBA00004653"/>
    </source>
</evidence>
<feature type="domain" description="CWH43-like N-terminal" evidence="10">
    <location>
        <begin position="6"/>
        <end position="221"/>
    </location>
</feature>
<sequence>MFGLSYWFLPLFAGCVWLGTLLAMLGRWAAIGSPVYPASFNVGQTYPYISDIGATSWGKPLFIAGSAVSVVVFDVAFVSERWLRHRGRLTKNYSTSEKILSVLAILAAIVGACGLIFLTIFDTVRYPHVHTSMLVVFIAGYIVSAIFICAEYQRLGIHYRDQRILAASFWVKLAFIFIEIALVIGFGVMSYQDHYNRAAVLEWIISLFYIFYQWSFVIDFLPATRTKNKGDRYLPPVKRGDDEMAMNTEAGGNMMGGPVYTSGGTNGTAAAPAYENAQYGGEPNGGRYYPPTSTAPSSTNF</sequence>
<dbReference type="PANTHER" id="PTHR12892:SF11">
    <property type="entry name" value="POST-GPI ATTACHMENT TO PROTEINS FACTOR 2"/>
    <property type="match status" value="1"/>
</dbReference>
<dbReference type="GO" id="GO:0000139">
    <property type="term" value="C:Golgi membrane"/>
    <property type="evidence" value="ECO:0007669"/>
    <property type="project" value="UniProtKB-SubCell"/>
</dbReference>
<keyword evidence="7 9" id="KW-0472">Membrane</keyword>
<comment type="similarity">
    <text evidence="2">Belongs to the PGAP2 family.</text>
</comment>
<dbReference type="STRING" id="692275.M3BTU3"/>
<dbReference type="OMA" id="IYTFYVW"/>
<reference evidence="11 12" key="1">
    <citation type="journal article" date="2012" name="PLoS Pathog.">
        <title>Diverse lifestyles and strategies of plant pathogenesis encoded in the genomes of eighteen Dothideomycetes fungi.</title>
        <authorList>
            <person name="Ohm R.A."/>
            <person name="Feau N."/>
            <person name="Henrissat B."/>
            <person name="Schoch C.L."/>
            <person name="Horwitz B.A."/>
            <person name="Barry K.W."/>
            <person name="Condon B.J."/>
            <person name="Copeland A.C."/>
            <person name="Dhillon B."/>
            <person name="Glaser F."/>
            <person name="Hesse C.N."/>
            <person name="Kosti I."/>
            <person name="LaButti K."/>
            <person name="Lindquist E.A."/>
            <person name="Lucas S."/>
            <person name="Salamov A.A."/>
            <person name="Bradshaw R.E."/>
            <person name="Ciuffetti L."/>
            <person name="Hamelin R.C."/>
            <person name="Kema G.H.J."/>
            <person name="Lawrence C."/>
            <person name="Scott J.A."/>
            <person name="Spatafora J.W."/>
            <person name="Turgeon B.G."/>
            <person name="de Wit P.J.G.M."/>
            <person name="Zhong S."/>
            <person name="Goodwin S.B."/>
            <person name="Grigoriev I.V."/>
        </authorList>
    </citation>
    <scope>NUCLEOTIDE SEQUENCE [LARGE SCALE GENOMIC DNA]</scope>
    <source>
        <strain evidence="11 12">SO2202</strain>
    </source>
</reference>
<dbReference type="Pfam" id="PF10277">
    <property type="entry name" value="Frag1"/>
    <property type="match status" value="1"/>
</dbReference>
<dbReference type="GO" id="GO:0005789">
    <property type="term" value="C:endoplasmic reticulum membrane"/>
    <property type="evidence" value="ECO:0007669"/>
    <property type="project" value="TreeGrafter"/>
</dbReference>
<dbReference type="InterPro" id="IPR039545">
    <property type="entry name" value="PGAP2"/>
</dbReference>
<evidence type="ECO:0000256" key="8">
    <source>
        <dbReference type="SAM" id="MobiDB-lite"/>
    </source>
</evidence>
<name>M3BTU3_SPHMS</name>
<feature type="transmembrane region" description="Helical" evidence="9">
    <location>
        <begin position="203"/>
        <end position="222"/>
    </location>
</feature>